<dbReference type="InterPro" id="IPR024455">
    <property type="entry name" value="Phage_capsid"/>
</dbReference>
<protein>
    <submittedName>
        <fullName evidence="5">Phage major capsid protein, HK97 family</fullName>
    </submittedName>
</protein>
<reference evidence="5 6" key="1">
    <citation type="submission" date="2016-10" db="EMBL/GenBank/DDBJ databases">
        <authorList>
            <person name="de Groot N.N."/>
        </authorList>
    </citation>
    <scope>NUCLEOTIDE SEQUENCE [LARGE SCALE GENOMIC DNA]</scope>
    <source>
        <strain evidence="5 6">M79</strain>
    </source>
</reference>
<dbReference type="Pfam" id="PF05065">
    <property type="entry name" value="Phage_capsid"/>
    <property type="match status" value="1"/>
</dbReference>
<feature type="coiled-coil region" evidence="2">
    <location>
        <begin position="1"/>
        <end position="59"/>
    </location>
</feature>
<accession>A0A1I4I5F9</accession>
<dbReference type="RefSeq" id="WP_074751623.1">
    <property type="nucleotide sequence ID" value="NZ_FOTJ01000013.1"/>
</dbReference>
<feature type="region of interest" description="Disordered" evidence="3">
    <location>
        <begin position="65"/>
        <end position="89"/>
    </location>
</feature>
<evidence type="ECO:0000313" key="5">
    <source>
        <dbReference type="EMBL" id="SFL49357.1"/>
    </source>
</evidence>
<sequence>MDKLLKELLEKRNTYNALLEETRSLVEKSEDVTEQFEKMDVLKEEISALEKRKAQFEKLEALTPLENDEKRFDPKPELKSQSQLRDVSDQDVKKELRSAISDYIRYGEIRENVTTVNQEVIIPKDISYTPQKEVQTVYDLKNNFNQVTIGTKSGSYPILENPADALETAEELAKNPELAAPKFHEVKWEVQTYRGALPISQESIDDAQIDLTSIISQQISQRMSNTTNKAIVSKLKEFENVIVSPKDDLVDSLKAILNVKLDPAYVPQIICTQSLYQTLDTLKDKQGQYIFHRDITSASGGTLLGVPVTKVPDTLLGENNGDQVAFIGDRRAVTLFDRNQASIVWTDSNIYGRYLAGVLRFDVEMTDNKAGYLLTINSAAASK</sequence>
<evidence type="ECO:0000256" key="1">
    <source>
        <dbReference type="ARBA" id="ARBA00004328"/>
    </source>
</evidence>
<comment type="subcellular location">
    <subcellularLocation>
        <location evidence="1">Virion</location>
    </subcellularLocation>
</comment>
<gene>
    <name evidence="5" type="ORF">SAMN05216438_1139</name>
</gene>
<dbReference type="EMBL" id="FOTJ01000013">
    <property type="protein sequence ID" value="SFL49357.1"/>
    <property type="molecule type" value="Genomic_DNA"/>
</dbReference>
<evidence type="ECO:0000256" key="3">
    <source>
        <dbReference type="SAM" id="MobiDB-lite"/>
    </source>
</evidence>
<dbReference type="SUPFAM" id="SSF56563">
    <property type="entry name" value="Major capsid protein gp5"/>
    <property type="match status" value="1"/>
</dbReference>
<evidence type="ECO:0000313" key="6">
    <source>
        <dbReference type="Proteomes" id="UP000181969"/>
    </source>
</evidence>
<organism evidence="5 6">
    <name type="scientific">Lactococcus garvieae</name>
    <dbReference type="NCBI Taxonomy" id="1363"/>
    <lineage>
        <taxon>Bacteria</taxon>
        <taxon>Bacillati</taxon>
        <taxon>Bacillota</taxon>
        <taxon>Bacilli</taxon>
        <taxon>Lactobacillales</taxon>
        <taxon>Streptococcaceae</taxon>
        <taxon>Lactococcus</taxon>
    </lineage>
</organism>
<keyword evidence="2" id="KW-0175">Coiled coil</keyword>
<feature type="compositionally biased region" description="Basic and acidic residues" evidence="3">
    <location>
        <begin position="67"/>
        <end position="78"/>
    </location>
</feature>
<feature type="domain" description="Phage capsid-like C-terminal" evidence="4">
    <location>
        <begin position="142"/>
        <end position="349"/>
    </location>
</feature>
<dbReference type="Gene3D" id="3.30.2320.10">
    <property type="entry name" value="hypothetical protein PF0899 domain"/>
    <property type="match status" value="1"/>
</dbReference>
<dbReference type="NCBIfam" id="TIGR01554">
    <property type="entry name" value="major_cap_HK97"/>
    <property type="match status" value="1"/>
</dbReference>
<name>A0A1I4I5F9_9LACT</name>
<proteinExistence type="predicted"/>
<dbReference type="AlphaFoldDB" id="A0A1I4I5F9"/>
<evidence type="ECO:0000259" key="4">
    <source>
        <dbReference type="Pfam" id="PF05065"/>
    </source>
</evidence>
<dbReference type="OrthoDB" id="85826at2"/>
<dbReference type="Gene3D" id="3.30.2400.10">
    <property type="entry name" value="Major capsid protein gp5"/>
    <property type="match status" value="1"/>
</dbReference>
<dbReference type="Proteomes" id="UP000181969">
    <property type="component" value="Unassembled WGS sequence"/>
</dbReference>
<dbReference type="InterPro" id="IPR054612">
    <property type="entry name" value="Phage_capsid-like_C"/>
</dbReference>
<evidence type="ECO:0000256" key="2">
    <source>
        <dbReference type="SAM" id="Coils"/>
    </source>
</evidence>